<evidence type="ECO:0000256" key="1">
    <source>
        <dbReference type="SAM" id="Phobius"/>
    </source>
</evidence>
<keyword evidence="1" id="KW-1133">Transmembrane helix</keyword>
<evidence type="ECO:0000313" key="2">
    <source>
        <dbReference type="EMBL" id="EFV99480.1"/>
    </source>
</evidence>
<evidence type="ECO:0000313" key="3">
    <source>
        <dbReference type="Proteomes" id="UP000002814"/>
    </source>
</evidence>
<reference evidence="2 3" key="1">
    <citation type="submission" date="2010-12" db="EMBL/GenBank/DDBJ databases">
        <authorList>
            <person name="Muzny D."/>
            <person name="Qin X."/>
            <person name="Deng J."/>
            <person name="Jiang H."/>
            <person name="Liu Y."/>
            <person name="Qu J."/>
            <person name="Song X.-Z."/>
            <person name="Zhang L."/>
            <person name="Thornton R."/>
            <person name="Coyle M."/>
            <person name="Francisco L."/>
            <person name="Jackson L."/>
            <person name="Javaid M."/>
            <person name="Korchina V."/>
            <person name="Kovar C."/>
            <person name="Mata R."/>
            <person name="Mathew T."/>
            <person name="Ngo R."/>
            <person name="Nguyen L."/>
            <person name="Nguyen N."/>
            <person name="Okwuonu G."/>
            <person name="Ongeri F."/>
            <person name="Pham C."/>
            <person name="Simmons D."/>
            <person name="Wilczek-Boney K."/>
            <person name="Hale W."/>
            <person name="Jakkamsetti A."/>
            <person name="Pham P."/>
            <person name="Ruth R."/>
            <person name="San Lucas F."/>
            <person name="Warren J."/>
            <person name="Zhang J."/>
            <person name="Zhao Z."/>
            <person name="Zhou C."/>
            <person name="Zhu D."/>
            <person name="Lee S."/>
            <person name="Bess C."/>
            <person name="Blankenburg K."/>
            <person name="Forbes L."/>
            <person name="Fu Q."/>
            <person name="Gubbala S."/>
            <person name="Hirani K."/>
            <person name="Jayaseelan J.C."/>
            <person name="Lara F."/>
            <person name="Munidasa M."/>
            <person name="Palculict T."/>
            <person name="Patil S."/>
            <person name="Pu L.-L."/>
            <person name="Saada N."/>
            <person name="Tang L."/>
            <person name="Weissenberger G."/>
            <person name="Zhu Y."/>
            <person name="Hemphill L."/>
            <person name="Shang Y."/>
            <person name="Youmans B."/>
            <person name="Ayvaz T."/>
            <person name="Ross M."/>
            <person name="Santibanez J."/>
            <person name="Aqrawi P."/>
            <person name="Gross S."/>
            <person name="Joshi V."/>
            <person name="Fowler G."/>
            <person name="Nazareth L."/>
            <person name="Reid J."/>
            <person name="Worley K."/>
            <person name="Petrosino J."/>
            <person name="Highlander S."/>
            <person name="Gibbs R."/>
        </authorList>
    </citation>
    <scope>NUCLEOTIDE SEQUENCE [LARGE SCALE GENOMIC DNA]</scope>
    <source>
        <strain evidence="2 3">ATCC 700641</strain>
    </source>
</reference>
<comment type="caution">
    <text evidence="2">The sequence shown here is derived from an EMBL/GenBank/DDBJ whole genome shotgun (WGS) entry which is preliminary data.</text>
</comment>
<sequence length="458" mass="52731">MVKDYKELRRRYNIPAIVLLVILALPFLYIVQVTQSKIIAAICFLIYLMIELVLAIIKDTLLIKKLYSLIYEDINLDLMASYILTQKRKSIKTIKVRVQIATLFYYYRIGDFGSIEAVVKELEENQKFTDSEQVTLNEILLNANLFSRPDLKEEEFEELLANYLADDESLKMAYRARYDLLVKNEANDAVLKEVANNRFSQLESMYLKGVNEYLKGNINVAMELFATIVKEDERLYLVRMAQAYLGCENSGGKSVSLDARQEEVTVKLLRLKLVEEEPVKRDIAAKSNRGLAFFRGWKIALLLIPPFLMYAIILVALAVLKKIGSFLPQKFKIWLLLLIPVAMIIFYIKQEQELNAIKDGRYYLVVKSKSSSTASIDKSTWVEFSGDYIILKEGNTTTTILYNSEDRSFEKEGIIYRFTDDHGDLSISDMVSHESVSYVSTESSMFPKYEKGRVIVFD</sequence>
<accession>E7SBM1</accession>
<dbReference type="Proteomes" id="UP000002814">
    <property type="component" value="Unassembled WGS sequence"/>
</dbReference>
<feature type="transmembrane region" description="Helical" evidence="1">
    <location>
        <begin position="331"/>
        <end position="348"/>
    </location>
</feature>
<feature type="transmembrane region" description="Helical" evidence="1">
    <location>
        <begin position="38"/>
        <end position="57"/>
    </location>
</feature>
<protein>
    <submittedName>
        <fullName evidence="2">Uncharacterized protein</fullName>
    </submittedName>
</protein>
<dbReference type="HOGENOM" id="CLU_055118_0_0_9"/>
<proteinExistence type="predicted"/>
<organism evidence="2 3">
    <name type="scientific">Streptococcus australis ATCC 700641</name>
    <dbReference type="NCBI Taxonomy" id="888833"/>
    <lineage>
        <taxon>Bacteria</taxon>
        <taxon>Bacillati</taxon>
        <taxon>Bacillota</taxon>
        <taxon>Bacilli</taxon>
        <taxon>Lactobacillales</taxon>
        <taxon>Streptococcaceae</taxon>
        <taxon>Streptococcus</taxon>
    </lineage>
</organism>
<name>E7SBM1_9STRE</name>
<feature type="transmembrane region" description="Helical" evidence="1">
    <location>
        <begin position="12"/>
        <end position="32"/>
    </location>
</feature>
<dbReference type="EMBL" id="AEQR01000019">
    <property type="protein sequence ID" value="EFV99480.1"/>
    <property type="molecule type" value="Genomic_DNA"/>
</dbReference>
<dbReference type="RefSeq" id="WP_006596481.1">
    <property type="nucleotide sequence ID" value="NZ_AFUD01000034.1"/>
</dbReference>
<keyword evidence="1" id="KW-0472">Membrane</keyword>
<keyword evidence="3" id="KW-1185">Reference proteome</keyword>
<feature type="transmembrane region" description="Helical" evidence="1">
    <location>
        <begin position="299"/>
        <end position="319"/>
    </location>
</feature>
<dbReference type="GeneID" id="93921626"/>
<keyword evidence="1" id="KW-0812">Transmembrane</keyword>
<gene>
    <name evidence="2" type="ORF">HMPREF9421_1588</name>
</gene>
<dbReference type="PATRIC" id="fig|888833.12.peg.657"/>
<dbReference type="AlphaFoldDB" id="E7SBM1"/>